<dbReference type="PANTHER" id="PTHR36918:SF1">
    <property type="entry name" value="PROTEIN-EXPORT PROTEIN SECB"/>
    <property type="match status" value="1"/>
</dbReference>
<dbReference type="SUPFAM" id="SSF54611">
    <property type="entry name" value="SecB-like"/>
    <property type="match status" value="1"/>
</dbReference>
<dbReference type="Gene3D" id="3.10.420.10">
    <property type="entry name" value="SecB-like"/>
    <property type="match status" value="1"/>
</dbReference>
<evidence type="ECO:0000313" key="5">
    <source>
        <dbReference type="EMBL" id="SDE60662.1"/>
    </source>
</evidence>
<comment type="similarity">
    <text evidence="1">Belongs to the SecB family.</text>
</comment>
<gene>
    <name evidence="5" type="ORF">SAMN05661003_1196</name>
</gene>
<accession>A0A1G7EAG8</accession>
<dbReference type="InterPro" id="IPR035958">
    <property type="entry name" value="SecB-like_sf"/>
</dbReference>
<dbReference type="InterPro" id="IPR003708">
    <property type="entry name" value="SecB"/>
</dbReference>
<dbReference type="GO" id="GO:0015031">
    <property type="term" value="P:protein transport"/>
    <property type="evidence" value="ECO:0007669"/>
    <property type="project" value="UniProtKB-KW"/>
</dbReference>
<keyword evidence="3" id="KW-0653">Protein transport</keyword>
<dbReference type="GO" id="GO:0051262">
    <property type="term" value="P:protein tetramerization"/>
    <property type="evidence" value="ECO:0007669"/>
    <property type="project" value="InterPro"/>
</dbReference>
<dbReference type="PRINTS" id="PR01594">
    <property type="entry name" value="SECBCHAPRONE"/>
</dbReference>
<evidence type="ECO:0000256" key="2">
    <source>
        <dbReference type="ARBA" id="ARBA00022448"/>
    </source>
</evidence>
<proteinExistence type="inferred from homology"/>
<sequence length="141" mass="16093">MITTTPPCLNDFKLLRLDFALNPRFASATGQAQIQTEFKIRHELQPPHLRVYLTIAFNDADGPFRLQAEGLGLFDLPAQRRDAELEQLVNEHCALVLFPYLRELVADITRRAGFPPLHIPHVDFARVFAHRSREAASQLLH</sequence>
<dbReference type="GO" id="GO:0051082">
    <property type="term" value="F:unfolded protein binding"/>
    <property type="evidence" value="ECO:0007669"/>
    <property type="project" value="InterPro"/>
</dbReference>
<organism evidence="5 6">
    <name type="scientific">Desulfuromonas thiophila</name>
    <dbReference type="NCBI Taxonomy" id="57664"/>
    <lineage>
        <taxon>Bacteria</taxon>
        <taxon>Pseudomonadati</taxon>
        <taxon>Thermodesulfobacteriota</taxon>
        <taxon>Desulfuromonadia</taxon>
        <taxon>Desulfuromonadales</taxon>
        <taxon>Desulfuromonadaceae</taxon>
        <taxon>Desulfuromonas</taxon>
    </lineage>
</organism>
<dbReference type="RefSeq" id="WP_171906437.1">
    <property type="nucleotide sequence ID" value="NZ_CALFZY010000009.1"/>
</dbReference>
<protein>
    <submittedName>
        <fullName evidence="5">Protein translocase subunit secB</fullName>
    </submittedName>
</protein>
<dbReference type="AlphaFoldDB" id="A0A1G7EAG8"/>
<dbReference type="PANTHER" id="PTHR36918">
    <property type="match status" value="1"/>
</dbReference>
<keyword evidence="4" id="KW-0811">Translocation</keyword>
<evidence type="ECO:0000256" key="4">
    <source>
        <dbReference type="ARBA" id="ARBA00023010"/>
    </source>
</evidence>
<evidence type="ECO:0000256" key="3">
    <source>
        <dbReference type="ARBA" id="ARBA00022927"/>
    </source>
</evidence>
<dbReference type="Proteomes" id="UP000243205">
    <property type="component" value="Unassembled WGS sequence"/>
</dbReference>
<keyword evidence="6" id="KW-1185">Reference proteome</keyword>
<dbReference type="STRING" id="57664.SAMN05661003_1196"/>
<evidence type="ECO:0000256" key="1">
    <source>
        <dbReference type="ARBA" id="ARBA00009990"/>
    </source>
</evidence>
<keyword evidence="2" id="KW-0813">Transport</keyword>
<dbReference type="Pfam" id="PF02556">
    <property type="entry name" value="SecB"/>
    <property type="match status" value="1"/>
</dbReference>
<name>A0A1G7EAG8_9BACT</name>
<reference evidence="6" key="1">
    <citation type="submission" date="2016-10" db="EMBL/GenBank/DDBJ databases">
        <authorList>
            <person name="Varghese N."/>
            <person name="Submissions S."/>
        </authorList>
    </citation>
    <scope>NUCLEOTIDE SEQUENCE [LARGE SCALE GENOMIC DNA]</scope>
    <source>
        <strain evidence="6">DSM 8987</strain>
    </source>
</reference>
<dbReference type="EMBL" id="FNAQ01000019">
    <property type="protein sequence ID" value="SDE60662.1"/>
    <property type="molecule type" value="Genomic_DNA"/>
</dbReference>
<evidence type="ECO:0000313" key="6">
    <source>
        <dbReference type="Proteomes" id="UP000243205"/>
    </source>
</evidence>